<accession>A0A401ZI14</accession>
<sequence length="427" mass="49000">MNRHHLLSQWLDQVSTAFPHLRSSQLNGLVLWSVGMTLLGACGWSQISALLACVLGQSEDAVAQRLREWYLDAHDKCGDKRREIEVSTCFASLLRWVVRCCGPHTRRMALALDATTLGERWTVLSICVVLRSCSIPVAWKVLGAHEKGSWRPHWEGLLAHLHGCVPGEWFVIVMADRGLYAQWLYEGIRTCGWHPFLRINGNCKARRVGSDDFEMIAQWVPTPGLSWKGRVECFASKQARVNATVLVHWEEGYEGPWVVLTDLLPQEAEVCWYRMRTWVETGYKDFKRGLWGWHHSKMTQAGRVERLWLAMAVAQLMSVSMGCVAEEQQRAANSEQELPASHIARKKRCRPNHQPRVRRLSCVVRGRLQVLATVLNDEPLLQGQMLDEPWPQDMQPPRKLPSASERHKREKKQERKRRARARERASA</sequence>
<reference evidence="3" key="1">
    <citation type="submission" date="2018-12" db="EMBL/GenBank/DDBJ databases">
        <title>Tengunoibacter tsumagoiensis gen. nov., sp. nov., Dictyobacter kobayashii sp. nov., D. alpinus sp. nov., and D. joshuensis sp. nov. and description of Dictyobacteraceae fam. nov. within the order Ktedonobacterales isolated from Tengu-no-mugimeshi.</title>
        <authorList>
            <person name="Wang C.M."/>
            <person name="Zheng Y."/>
            <person name="Sakai Y."/>
            <person name="Toyoda A."/>
            <person name="Minakuchi Y."/>
            <person name="Abe K."/>
            <person name="Yokota A."/>
            <person name="Yabe S."/>
        </authorList>
    </citation>
    <scope>NUCLEOTIDE SEQUENCE [LARGE SCALE GENOMIC DNA]</scope>
    <source>
        <strain evidence="3">S-27</strain>
    </source>
</reference>
<dbReference type="AlphaFoldDB" id="A0A401ZI14"/>
<dbReference type="EMBL" id="BIFQ01000001">
    <property type="protein sequence ID" value="GCE06487.1"/>
    <property type="molecule type" value="Genomic_DNA"/>
</dbReference>
<dbReference type="OrthoDB" id="152114at2"/>
<protein>
    <recommendedName>
        <fullName evidence="4">Transposase IS4-like domain-containing protein</fullName>
    </recommendedName>
</protein>
<dbReference type="SUPFAM" id="SSF53098">
    <property type="entry name" value="Ribonuclease H-like"/>
    <property type="match status" value="1"/>
</dbReference>
<dbReference type="InterPro" id="IPR012337">
    <property type="entry name" value="RNaseH-like_sf"/>
</dbReference>
<dbReference type="RefSeq" id="WP_126597430.1">
    <property type="nucleotide sequence ID" value="NZ_BIFQ01000001.1"/>
</dbReference>
<name>A0A401ZI14_9CHLR</name>
<feature type="region of interest" description="Disordered" evidence="1">
    <location>
        <begin position="385"/>
        <end position="427"/>
    </location>
</feature>
<evidence type="ECO:0000256" key="1">
    <source>
        <dbReference type="SAM" id="MobiDB-lite"/>
    </source>
</evidence>
<proteinExistence type="predicted"/>
<feature type="compositionally biased region" description="Basic and acidic residues" evidence="1">
    <location>
        <begin position="404"/>
        <end position="413"/>
    </location>
</feature>
<evidence type="ECO:0008006" key="4">
    <source>
        <dbReference type="Google" id="ProtNLM"/>
    </source>
</evidence>
<dbReference type="Proteomes" id="UP000287224">
    <property type="component" value="Unassembled WGS sequence"/>
</dbReference>
<comment type="caution">
    <text evidence="2">The sequence shown here is derived from an EMBL/GenBank/DDBJ whole genome shotgun (WGS) entry which is preliminary data.</text>
</comment>
<gene>
    <name evidence="2" type="ORF">KDAU_38160</name>
</gene>
<keyword evidence="3" id="KW-1185">Reference proteome</keyword>
<evidence type="ECO:0000313" key="2">
    <source>
        <dbReference type="EMBL" id="GCE06487.1"/>
    </source>
</evidence>
<evidence type="ECO:0000313" key="3">
    <source>
        <dbReference type="Proteomes" id="UP000287224"/>
    </source>
</evidence>
<organism evidence="2 3">
    <name type="scientific">Dictyobacter aurantiacus</name>
    <dbReference type="NCBI Taxonomy" id="1936993"/>
    <lineage>
        <taxon>Bacteria</taxon>
        <taxon>Bacillati</taxon>
        <taxon>Chloroflexota</taxon>
        <taxon>Ktedonobacteria</taxon>
        <taxon>Ktedonobacterales</taxon>
        <taxon>Dictyobacteraceae</taxon>
        <taxon>Dictyobacter</taxon>
    </lineage>
</organism>